<keyword evidence="2" id="KW-0560">Oxidoreductase</keyword>
<proteinExistence type="inferred from homology"/>
<dbReference type="GO" id="GO:0016491">
    <property type="term" value="F:oxidoreductase activity"/>
    <property type="evidence" value="ECO:0007669"/>
    <property type="project" value="UniProtKB-KW"/>
</dbReference>
<accession>A0A381TIS6</accession>
<organism evidence="3">
    <name type="scientific">marine metagenome</name>
    <dbReference type="NCBI Taxonomy" id="408172"/>
    <lineage>
        <taxon>unclassified sequences</taxon>
        <taxon>metagenomes</taxon>
        <taxon>ecological metagenomes</taxon>
    </lineage>
</organism>
<sequence>MSFEGKNFIITGAAGAIAEPLIERLFSQNANLLLIDIKGDKLEEIRSKYKSDRLTFVTSDIASKAKTDEILKNFNDKIFGLVHLAGIFELDKDNPGDEEIWDRAILSNAKNAYFLISSCLDYFHDDLVSRIVLLSSKAYRQGAFNYIPYSAAKGAIAGMVRAYARKLGPKVIINGLAPGIVESPMASSNINIQGEKLIQEMALKRFCSPAEVSSVIYFLLTEDSSYINGQIINVDGGTIFS</sequence>
<dbReference type="InterPro" id="IPR020904">
    <property type="entry name" value="Sc_DH/Rdtase_CS"/>
</dbReference>
<dbReference type="PANTHER" id="PTHR43639:SF1">
    <property type="entry name" value="SHORT-CHAIN DEHYDROGENASE_REDUCTASE FAMILY PROTEIN"/>
    <property type="match status" value="1"/>
</dbReference>
<evidence type="ECO:0000313" key="3">
    <source>
        <dbReference type="EMBL" id="SVA15401.1"/>
    </source>
</evidence>
<dbReference type="SUPFAM" id="SSF51735">
    <property type="entry name" value="NAD(P)-binding Rossmann-fold domains"/>
    <property type="match status" value="1"/>
</dbReference>
<dbReference type="InterPro" id="IPR036291">
    <property type="entry name" value="NAD(P)-bd_dom_sf"/>
</dbReference>
<comment type="similarity">
    <text evidence="1">Belongs to the short-chain dehydrogenases/reductases (SDR) family.</text>
</comment>
<protein>
    <submittedName>
        <fullName evidence="3">Uncharacterized protein</fullName>
    </submittedName>
</protein>
<dbReference type="CDD" id="cd05233">
    <property type="entry name" value="SDR_c"/>
    <property type="match status" value="1"/>
</dbReference>
<dbReference type="AlphaFoldDB" id="A0A381TIS6"/>
<dbReference type="InterPro" id="IPR002347">
    <property type="entry name" value="SDR_fam"/>
</dbReference>
<evidence type="ECO:0000256" key="1">
    <source>
        <dbReference type="ARBA" id="ARBA00006484"/>
    </source>
</evidence>
<dbReference type="Pfam" id="PF13561">
    <property type="entry name" value="adh_short_C2"/>
    <property type="match status" value="1"/>
</dbReference>
<reference evidence="3" key="1">
    <citation type="submission" date="2018-05" db="EMBL/GenBank/DDBJ databases">
        <authorList>
            <person name="Lanie J.A."/>
            <person name="Ng W.-L."/>
            <person name="Kazmierczak K.M."/>
            <person name="Andrzejewski T.M."/>
            <person name="Davidsen T.M."/>
            <person name="Wayne K.J."/>
            <person name="Tettelin H."/>
            <person name="Glass J.I."/>
            <person name="Rusch D."/>
            <person name="Podicherti R."/>
            <person name="Tsui H.-C.T."/>
            <person name="Winkler M.E."/>
        </authorList>
    </citation>
    <scope>NUCLEOTIDE SEQUENCE</scope>
</reference>
<dbReference type="PROSITE" id="PS00061">
    <property type="entry name" value="ADH_SHORT"/>
    <property type="match status" value="1"/>
</dbReference>
<gene>
    <name evidence="3" type="ORF">METZ01_LOCUS68255</name>
</gene>
<name>A0A381TIS6_9ZZZZ</name>
<dbReference type="EMBL" id="UINC01004582">
    <property type="protein sequence ID" value="SVA15401.1"/>
    <property type="molecule type" value="Genomic_DNA"/>
</dbReference>
<dbReference type="PANTHER" id="PTHR43639">
    <property type="entry name" value="OXIDOREDUCTASE, SHORT-CHAIN DEHYDROGENASE/REDUCTASE FAMILY (AFU_ORTHOLOGUE AFUA_5G02870)"/>
    <property type="match status" value="1"/>
</dbReference>
<dbReference type="PRINTS" id="PR00081">
    <property type="entry name" value="GDHRDH"/>
</dbReference>
<dbReference type="Gene3D" id="3.40.50.720">
    <property type="entry name" value="NAD(P)-binding Rossmann-like Domain"/>
    <property type="match status" value="1"/>
</dbReference>
<evidence type="ECO:0000256" key="2">
    <source>
        <dbReference type="ARBA" id="ARBA00023002"/>
    </source>
</evidence>